<dbReference type="EMBL" id="AZSI01000161">
    <property type="protein sequence ID" value="KEY61568.1"/>
    <property type="molecule type" value="Genomic_DNA"/>
</dbReference>
<dbReference type="Proteomes" id="UP000028401">
    <property type="component" value="Unassembled WGS sequence"/>
</dbReference>
<sequence>MNEIEFNVSNAELIVMRVIWSLGEARVDEIYAQIPQELEWSLATVKTLLGRLVKKEMLSTEKEGRKFVYRPLMEECTAINLMADGLIQKVCQTKHVNVLQEMIEKSTLTAQDLEFLQESLKAKEAVEQKHCNCLETSGLCACKHEHEQISA</sequence>
<evidence type="ECO:0000256" key="1">
    <source>
        <dbReference type="ARBA" id="ARBA00011046"/>
    </source>
</evidence>
<dbReference type="NCBIfam" id="TIGR02698">
    <property type="entry name" value="CopY_TcrY"/>
    <property type="match status" value="1"/>
</dbReference>
<dbReference type="InterPro" id="IPR014071">
    <property type="entry name" value="Cu_transp_CopY/TcrY"/>
</dbReference>
<evidence type="ECO:0000256" key="2">
    <source>
        <dbReference type="ARBA" id="ARBA00023015"/>
    </source>
</evidence>
<dbReference type="GO" id="GO:0003677">
    <property type="term" value="F:DNA binding"/>
    <property type="evidence" value="ECO:0007669"/>
    <property type="project" value="UniProtKB-KW"/>
</dbReference>
<comment type="similarity">
    <text evidence="1">Belongs to the BlaI transcriptional regulatory family.</text>
</comment>
<evidence type="ECO:0000313" key="6">
    <source>
        <dbReference type="Proteomes" id="UP000028401"/>
    </source>
</evidence>
<proteinExistence type="inferred from homology"/>
<keyword evidence="4" id="KW-0804">Transcription</keyword>
<keyword evidence="2" id="KW-0805">Transcription regulation</keyword>
<gene>
    <name evidence="5" type="ORF">U725_02452</name>
</gene>
<evidence type="ECO:0000256" key="4">
    <source>
        <dbReference type="ARBA" id="ARBA00023163"/>
    </source>
</evidence>
<dbReference type="GO" id="GO:0045892">
    <property type="term" value="P:negative regulation of DNA-templated transcription"/>
    <property type="evidence" value="ECO:0007669"/>
    <property type="project" value="InterPro"/>
</dbReference>
<dbReference type="SMR" id="A0A084A8D9"/>
<dbReference type="InterPro" id="IPR036390">
    <property type="entry name" value="WH_DNA-bd_sf"/>
</dbReference>
<dbReference type="InterPro" id="IPR005650">
    <property type="entry name" value="BlaI_family"/>
</dbReference>
<reference evidence="5 6" key="1">
    <citation type="submission" date="2014-06" db="EMBL/GenBank/DDBJ databases">
        <title>Draft genome sequence of the putrescine producing strain Lactococcus lactis subsp cremoris GE214.</title>
        <authorList>
            <person name="Ladero V."/>
            <person name="Linares D.M."/>
            <person name="del Rio B."/>
            <person name="Mayo B."/>
            <person name="Martin M.C."/>
            <person name="Fernandez M."/>
            <person name="Alvarez M.A."/>
        </authorList>
    </citation>
    <scope>NUCLEOTIDE SEQUENCE [LARGE SCALE GENOMIC DNA]</scope>
    <source>
        <strain evidence="5 6">GE214</strain>
    </source>
</reference>
<dbReference type="InterPro" id="IPR036388">
    <property type="entry name" value="WH-like_DNA-bd_sf"/>
</dbReference>
<dbReference type="PIRSF" id="PIRSF019455">
    <property type="entry name" value="CopR_AtkY"/>
    <property type="match status" value="1"/>
</dbReference>
<organism evidence="5 6">
    <name type="scientific">Lactococcus cremoris subsp. cremoris GE214</name>
    <dbReference type="NCBI Taxonomy" id="1415168"/>
    <lineage>
        <taxon>Bacteria</taxon>
        <taxon>Bacillati</taxon>
        <taxon>Bacillota</taxon>
        <taxon>Bacilli</taxon>
        <taxon>Lactobacillales</taxon>
        <taxon>Streptococcaceae</taxon>
        <taxon>Lactococcus</taxon>
        <taxon>Lactococcus cremoris subsp. cremoris</taxon>
    </lineage>
</organism>
<keyword evidence="3" id="KW-0238">DNA-binding</keyword>
<dbReference type="PATRIC" id="fig|1415168.3.peg.2519"/>
<dbReference type="FunFam" id="1.10.10.10:FF:000713">
    <property type="entry name" value="CopY/TcrY family copper transport repressor"/>
    <property type="match status" value="1"/>
</dbReference>
<comment type="caution">
    <text evidence="5">The sequence shown here is derived from an EMBL/GenBank/DDBJ whole genome shotgun (WGS) entry which is preliminary data.</text>
</comment>
<dbReference type="Gene3D" id="1.10.10.10">
    <property type="entry name" value="Winged helix-like DNA-binding domain superfamily/Winged helix DNA-binding domain"/>
    <property type="match status" value="1"/>
</dbReference>
<evidence type="ECO:0000256" key="3">
    <source>
        <dbReference type="ARBA" id="ARBA00023125"/>
    </source>
</evidence>
<evidence type="ECO:0000313" key="5">
    <source>
        <dbReference type="EMBL" id="KEY61568.1"/>
    </source>
</evidence>
<name>A0A084A8D9_LACLC</name>
<dbReference type="AlphaFoldDB" id="A0A084A8D9"/>
<dbReference type="GeneID" id="61109091"/>
<dbReference type="SUPFAM" id="SSF46785">
    <property type="entry name" value="Winged helix' DNA-binding domain"/>
    <property type="match status" value="1"/>
</dbReference>
<dbReference type="RefSeq" id="WP_011835521.1">
    <property type="nucleotide sequence ID" value="NZ_AZSI01000161.1"/>
</dbReference>
<protein>
    <submittedName>
        <fullName evidence="5">Transcriptional regulator</fullName>
    </submittedName>
</protein>
<dbReference type="Pfam" id="PF03965">
    <property type="entry name" value="Penicillinase_R"/>
    <property type="match status" value="1"/>
</dbReference>
<accession>A0A084A8D9</accession>